<reference evidence="11 12" key="1">
    <citation type="submission" date="2014-09" db="EMBL/GenBank/DDBJ databases">
        <title>Complete genome sequence of Endomicrobium proavitum.</title>
        <authorList>
            <person name="Zheng H."/>
        </authorList>
    </citation>
    <scope>NUCLEOTIDE SEQUENCE [LARGE SCALE GENOMIC DNA]</scope>
    <source>
        <strain evidence="11 12">Rsa215</strain>
    </source>
</reference>
<evidence type="ECO:0000313" key="12">
    <source>
        <dbReference type="Proteomes" id="UP000035337"/>
    </source>
</evidence>
<keyword evidence="6 10" id="KW-1133">Transmembrane helix</keyword>
<comment type="subcellular location">
    <subcellularLocation>
        <location evidence="1 10">Cell membrane</location>
        <topology evidence="1 10">Multi-pass membrane protein</topology>
    </subcellularLocation>
</comment>
<keyword evidence="8 10" id="KW-0472">Membrane</keyword>
<dbReference type="RefSeq" id="WP_052570274.1">
    <property type="nucleotide sequence ID" value="NZ_CP009498.1"/>
</dbReference>
<keyword evidence="9 10" id="KW-0407">Ion channel</keyword>
<dbReference type="Proteomes" id="UP000035337">
    <property type="component" value="Chromosome"/>
</dbReference>
<dbReference type="PROSITE" id="PS01327">
    <property type="entry name" value="MSCL"/>
    <property type="match status" value="1"/>
</dbReference>
<dbReference type="PATRIC" id="fig|1408281.3.peg.494"/>
<keyword evidence="3 10" id="KW-0813">Transport</keyword>
<dbReference type="GO" id="GO:0008381">
    <property type="term" value="F:mechanosensitive monoatomic ion channel activity"/>
    <property type="evidence" value="ECO:0007669"/>
    <property type="project" value="UniProtKB-UniRule"/>
</dbReference>
<dbReference type="AlphaFoldDB" id="A0A0G3WIZ2"/>
<dbReference type="OrthoDB" id="9810350at2"/>
<dbReference type="NCBIfam" id="TIGR00220">
    <property type="entry name" value="mscL"/>
    <property type="match status" value="1"/>
</dbReference>
<dbReference type="EMBL" id="CP009498">
    <property type="protein sequence ID" value="AKL97860.1"/>
    <property type="molecule type" value="Genomic_DNA"/>
</dbReference>
<keyword evidence="4 10" id="KW-1003">Cell membrane</keyword>
<evidence type="ECO:0000256" key="8">
    <source>
        <dbReference type="ARBA" id="ARBA00023136"/>
    </source>
</evidence>
<accession>A0A0G3WIZ2</accession>
<dbReference type="InterPro" id="IPR036019">
    <property type="entry name" value="MscL_channel"/>
</dbReference>
<dbReference type="PANTHER" id="PTHR30266:SF2">
    <property type="entry name" value="LARGE-CONDUCTANCE MECHANOSENSITIVE CHANNEL"/>
    <property type="match status" value="1"/>
</dbReference>
<comment type="subunit">
    <text evidence="10">Homopentamer.</text>
</comment>
<sequence>MFLKSFFKEFKDFAVKGNVIDMAVGIIIGAAFNNIVNSLVKDIIMPPIGILLGNIDFTNLFVVLKDGKILPPYNTLASAQSAGAVTLNIGSFINYTISFIIVAFAVFLMIKALNKFKEKPAPAPINTKECPYCATTIPLKAIKCPNCTENLK</sequence>
<evidence type="ECO:0000256" key="4">
    <source>
        <dbReference type="ARBA" id="ARBA00022475"/>
    </source>
</evidence>
<comment type="function">
    <text evidence="10">Channel that opens in response to stretch forces in the membrane lipid bilayer. May participate in the regulation of osmotic pressure changes within the cell.</text>
</comment>
<dbReference type="PANTHER" id="PTHR30266">
    <property type="entry name" value="MECHANOSENSITIVE CHANNEL MSCL"/>
    <property type="match status" value="1"/>
</dbReference>
<dbReference type="STRING" id="1408281.Epro_0481"/>
<evidence type="ECO:0000256" key="1">
    <source>
        <dbReference type="ARBA" id="ARBA00004651"/>
    </source>
</evidence>
<feature type="transmembrane region" description="Helical" evidence="10">
    <location>
        <begin position="84"/>
        <end position="110"/>
    </location>
</feature>
<dbReference type="GO" id="GO:0005886">
    <property type="term" value="C:plasma membrane"/>
    <property type="evidence" value="ECO:0007669"/>
    <property type="project" value="UniProtKB-SubCell"/>
</dbReference>
<gene>
    <name evidence="10 11" type="primary">mscL</name>
    <name evidence="11" type="ORF">Epro_0481</name>
</gene>
<name>A0A0G3WIZ2_9BACT</name>
<feature type="transmembrane region" description="Helical" evidence="10">
    <location>
        <begin position="43"/>
        <end position="64"/>
    </location>
</feature>
<dbReference type="Pfam" id="PF01741">
    <property type="entry name" value="MscL"/>
    <property type="match status" value="1"/>
</dbReference>
<dbReference type="InterPro" id="IPR019823">
    <property type="entry name" value="Mechanosensitive_channel_CS"/>
</dbReference>
<evidence type="ECO:0000256" key="3">
    <source>
        <dbReference type="ARBA" id="ARBA00022448"/>
    </source>
</evidence>
<dbReference type="NCBIfam" id="NF001843">
    <property type="entry name" value="PRK00567.1-4"/>
    <property type="match status" value="1"/>
</dbReference>
<dbReference type="InterPro" id="IPR001185">
    <property type="entry name" value="MS_channel"/>
</dbReference>
<feature type="transmembrane region" description="Helical" evidence="10">
    <location>
        <begin position="20"/>
        <end position="36"/>
    </location>
</feature>
<evidence type="ECO:0000256" key="10">
    <source>
        <dbReference type="HAMAP-Rule" id="MF_00115"/>
    </source>
</evidence>
<evidence type="ECO:0000256" key="5">
    <source>
        <dbReference type="ARBA" id="ARBA00022692"/>
    </source>
</evidence>
<comment type="similarity">
    <text evidence="2 10">Belongs to the MscL family.</text>
</comment>
<dbReference type="HAMAP" id="MF_00115">
    <property type="entry name" value="MscL"/>
    <property type="match status" value="1"/>
</dbReference>
<dbReference type="Gene3D" id="1.10.1200.120">
    <property type="entry name" value="Large-conductance mechanosensitive channel, MscL, domain 1"/>
    <property type="match status" value="1"/>
</dbReference>
<dbReference type="SUPFAM" id="SSF81330">
    <property type="entry name" value="Gated mechanosensitive channel"/>
    <property type="match status" value="1"/>
</dbReference>
<dbReference type="KEGG" id="epo:Epro_0481"/>
<keyword evidence="7 10" id="KW-0406">Ion transport</keyword>
<organism evidence="11 12">
    <name type="scientific">Endomicrobium proavitum</name>
    <dbReference type="NCBI Taxonomy" id="1408281"/>
    <lineage>
        <taxon>Bacteria</taxon>
        <taxon>Pseudomonadati</taxon>
        <taxon>Elusimicrobiota</taxon>
        <taxon>Endomicrobiia</taxon>
        <taxon>Endomicrobiales</taxon>
        <taxon>Endomicrobiaceae</taxon>
        <taxon>Endomicrobium</taxon>
    </lineage>
</organism>
<dbReference type="InterPro" id="IPR037673">
    <property type="entry name" value="MSC/AndL"/>
</dbReference>
<evidence type="ECO:0000313" key="11">
    <source>
        <dbReference type="EMBL" id="AKL97860.1"/>
    </source>
</evidence>
<keyword evidence="12" id="KW-1185">Reference proteome</keyword>
<evidence type="ECO:0000256" key="9">
    <source>
        <dbReference type="ARBA" id="ARBA00023303"/>
    </source>
</evidence>
<keyword evidence="5 10" id="KW-0812">Transmembrane</keyword>
<protein>
    <recommendedName>
        <fullName evidence="10">Large-conductance mechanosensitive channel</fullName>
    </recommendedName>
</protein>
<dbReference type="PRINTS" id="PR01264">
    <property type="entry name" value="MECHCHANNEL"/>
</dbReference>
<evidence type="ECO:0000256" key="7">
    <source>
        <dbReference type="ARBA" id="ARBA00023065"/>
    </source>
</evidence>
<evidence type="ECO:0000256" key="2">
    <source>
        <dbReference type="ARBA" id="ARBA00007254"/>
    </source>
</evidence>
<evidence type="ECO:0000256" key="6">
    <source>
        <dbReference type="ARBA" id="ARBA00022989"/>
    </source>
</evidence>
<proteinExistence type="inferred from homology"/>